<dbReference type="EC" id="2.3.1.-" evidence="2"/>
<dbReference type="GO" id="GO:0016746">
    <property type="term" value="F:acyltransferase activity"/>
    <property type="evidence" value="ECO:0007669"/>
    <property type="project" value="UniProtKB-KW"/>
</dbReference>
<dbReference type="CDD" id="cd04301">
    <property type="entry name" value="NAT_SF"/>
    <property type="match status" value="1"/>
</dbReference>
<protein>
    <submittedName>
        <fullName evidence="2">GNAT family N-acetyltransferase</fullName>
        <ecNumber evidence="2">2.3.1.-</ecNumber>
    </submittedName>
</protein>
<dbReference type="EMBL" id="JAUCML010000006">
    <property type="protein sequence ID" value="MDM7885653.1"/>
    <property type="molecule type" value="Genomic_DNA"/>
</dbReference>
<comment type="caution">
    <text evidence="2">The sequence shown here is derived from an EMBL/GenBank/DDBJ whole genome shotgun (WGS) entry which is preliminary data.</text>
</comment>
<organism evidence="2 3">
    <name type="scientific">Curtobacterium citri</name>
    <dbReference type="NCBI Taxonomy" id="3055139"/>
    <lineage>
        <taxon>Bacteria</taxon>
        <taxon>Bacillati</taxon>
        <taxon>Actinomycetota</taxon>
        <taxon>Actinomycetes</taxon>
        <taxon>Micrococcales</taxon>
        <taxon>Microbacteriaceae</taxon>
        <taxon>Curtobacterium</taxon>
    </lineage>
</organism>
<reference evidence="2 3" key="1">
    <citation type="submission" date="2023-06" db="EMBL/GenBank/DDBJ databases">
        <authorList>
            <person name="Feng G."/>
            <person name="Li J."/>
            <person name="Zhu H."/>
        </authorList>
    </citation>
    <scope>NUCLEOTIDE SEQUENCE [LARGE SCALE GENOMIC DNA]</scope>
    <source>
        <strain evidence="2 3">RHCKG23</strain>
    </source>
</reference>
<proteinExistence type="predicted"/>
<accession>A0ABT7T7U7</accession>
<dbReference type="PROSITE" id="PS51186">
    <property type="entry name" value="GNAT"/>
    <property type="match status" value="1"/>
</dbReference>
<gene>
    <name evidence="2" type="ORF">QUG92_11115</name>
</gene>
<dbReference type="RefSeq" id="WP_289459101.1">
    <property type="nucleotide sequence ID" value="NZ_JAUCML010000006.1"/>
</dbReference>
<keyword evidence="3" id="KW-1185">Reference proteome</keyword>
<feature type="domain" description="N-acetyltransferase" evidence="1">
    <location>
        <begin position="17"/>
        <end position="161"/>
    </location>
</feature>
<keyword evidence="2" id="KW-0808">Transferase</keyword>
<dbReference type="Gene3D" id="3.40.630.30">
    <property type="match status" value="1"/>
</dbReference>
<sequence>MFELVKPRAELFVAWSEAHREWGPGLHEDGFGITSDDDVDTVDGFRDWVARIRQGPSELWWIVEDGEVLGGIALRAADDERVQRFGHIGYGVRPSARGRGVATWALGEVLRHAASLGVDPVVAFCLDNNAGSVATLERYGATLESVEQHGMARVRRYAIRP</sequence>
<dbReference type="Pfam" id="PF13302">
    <property type="entry name" value="Acetyltransf_3"/>
    <property type="match status" value="1"/>
</dbReference>
<name>A0ABT7T7U7_9MICO</name>
<dbReference type="InterPro" id="IPR000182">
    <property type="entry name" value="GNAT_dom"/>
</dbReference>
<dbReference type="SUPFAM" id="SSF55729">
    <property type="entry name" value="Acyl-CoA N-acyltransferases (Nat)"/>
    <property type="match status" value="1"/>
</dbReference>
<evidence type="ECO:0000313" key="2">
    <source>
        <dbReference type="EMBL" id="MDM7885653.1"/>
    </source>
</evidence>
<dbReference type="Proteomes" id="UP001237823">
    <property type="component" value="Unassembled WGS sequence"/>
</dbReference>
<dbReference type="PANTHER" id="PTHR39173">
    <property type="entry name" value="ACETYLTRANSFERASE"/>
    <property type="match status" value="1"/>
</dbReference>
<evidence type="ECO:0000259" key="1">
    <source>
        <dbReference type="PROSITE" id="PS51186"/>
    </source>
</evidence>
<keyword evidence="2" id="KW-0012">Acyltransferase</keyword>
<evidence type="ECO:0000313" key="3">
    <source>
        <dbReference type="Proteomes" id="UP001237823"/>
    </source>
</evidence>
<dbReference type="InterPro" id="IPR016181">
    <property type="entry name" value="Acyl_CoA_acyltransferase"/>
</dbReference>
<dbReference type="PANTHER" id="PTHR39173:SF1">
    <property type="entry name" value="ACETYLTRANSFERASE"/>
    <property type="match status" value="1"/>
</dbReference>